<proteinExistence type="predicted"/>
<reference evidence="3 4" key="1">
    <citation type="journal article" date="2016" name="DNA Res.">
        <title>Genome sequence of Aspergillus luchuensis NBRC 4314.</title>
        <authorList>
            <person name="Yamada O."/>
            <person name="Machida M."/>
            <person name="Hosoyama A."/>
            <person name="Goto M."/>
            <person name="Takahashi T."/>
            <person name="Futagami T."/>
            <person name="Yamagata Y."/>
            <person name="Takeuchi M."/>
            <person name="Kobayashi T."/>
            <person name="Koike H."/>
            <person name="Abe K."/>
            <person name="Asai K."/>
            <person name="Arita M."/>
            <person name="Fujita N."/>
            <person name="Fukuda K."/>
            <person name="Higa K."/>
            <person name="Horikawa H."/>
            <person name="Ishikawa T."/>
            <person name="Jinno K."/>
            <person name="Kato Y."/>
            <person name="Kirimura K."/>
            <person name="Mizutani O."/>
            <person name="Nakasone K."/>
            <person name="Sano M."/>
            <person name="Shiraishi Y."/>
            <person name="Tsukahara M."/>
            <person name="Gomi K."/>
        </authorList>
    </citation>
    <scope>NUCLEOTIDE SEQUENCE [LARGE SCALE GENOMIC DNA]</scope>
    <source>
        <strain evidence="3 4">RIB 2604</strain>
    </source>
</reference>
<dbReference type="VEuPathDB" id="FungiDB:ASPFODRAFT_124414"/>
<dbReference type="AlphaFoldDB" id="A0A146F109"/>
<feature type="region of interest" description="Disordered" evidence="2">
    <location>
        <begin position="426"/>
        <end position="530"/>
    </location>
</feature>
<organism evidence="3 4">
    <name type="scientific">Aspergillus kawachii</name>
    <name type="common">White koji mold</name>
    <name type="synonym">Aspergillus awamori var. kawachi</name>
    <dbReference type="NCBI Taxonomy" id="1069201"/>
    <lineage>
        <taxon>Eukaryota</taxon>
        <taxon>Fungi</taxon>
        <taxon>Dikarya</taxon>
        <taxon>Ascomycota</taxon>
        <taxon>Pezizomycotina</taxon>
        <taxon>Eurotiomycetes</taxon>
        <taxon>Eurotiomycetidae</taxon>
        <taxon>Eurotiales</taxon>
        <taxon>Aspergillaceae</taxon>
        <taxon>Aspergillus</taxon>
        <taxon>Aspergillus subgen. Circumdati</taxon>
    </lineage>
</organism>
<evidence type="ECO:0000313" key="3">
    <source>
        <dbReference type="EMBL" id="GAT19632.1"/>
    </source>
</evidence>
<dbReference type="EMBL" id="BCWF01000006">
    <property type="protein sequence ID" value="GAT19632.1"/>
    <property type="molecule type" value="Genomic_DNA"/>
</dbReference>
<feature type="compositionally biased region" description="Polar residues" evidence="2">
    <location>
        <begin position="426"/>
        <end position="480"/>
    </location>
</feature>
<reference evidence="4" key="2">
    <citation type="submission" date="2016-02" db="EMBL/GenBank/DDBJ databases">
        <title>Genome sequencing of Aspergillus luchuensis NBRC 4314.</title>
        <authorList>
            <person name="Yamada O."/>
        </authorList>
    </citation>
    <scope>NUCLEOTIDE SEQUENCE [LARGE SCALE GENOMIC DNA]</scope>
    <source>
        <strain evidence="4">RIB 2604</strain>
    </source>
</reference>
<gene>
    <name evidence="3" type="ORF">RIB2604_00602120</name>
</gene>
<feature type="coiled-coil region" evidence="1">
    <location>
        <begin position="47"/>
        <end position="99"/>
    </location>
</feature>
<sequence length="769" mass="87106">MGGDSSPEYKTPPERVFEAYSAASAANTTADAAIQCRVPGESADTTLQRARAAIQIAEEDRLRAQEKAKEARKEGERLIEELEAERERLREELEVERERSRRTTFGELLQYCHIIFSQPVRVENLTRCTKGKIPQPRGKYCPLKLELWENCDTEQQEIYRAVLNYFEPPGSAALRLFTPHLGLESMGEYFDRPISSERDVAALEQFTVESQVQKILAELCNIPAARDKFQLGSGVRFDSHANCLDDVEADKEQDRTAEKHYIARIRDQTIDGDNDNLIMTVEYKPPHKLPVEEIRLGLRPLEFWKEIVKTKTTPTDGEEKRKYDAAVLTGSAVVQEYRVMIMKGLQYSYVSTGLALIMLRVPYHEPGTLYYHLFEPNSEISLQDGKRPTNPPLTSVARVLCLCLMSCSVEVRDKAWREKAKKDLPTWTTGFDTTSSEIPQFEPNQSPTASQHSHSTTIKSDSTSCSSYQPSHSSVGSSPTENHRMPTRASSRRHRTPDADTNTGPRRQKRRISENAEPSGLQEDTDCRGDDTNKDTAQFCTQRCLLGLQHGRSLDEQCPNVALHRLGANGDHHQILPETLVRKIEKQLNKEFDHGCTPIGGCASTGPLFKITSSTLGYTVVGKGASANLWKEKVSHEADIYRILHQAQGSAVPVVLGTVDLRMTYFSHEADINHMLLMAWAGKQIDNCEDKSFKREVKRSEKEIRSLGVIHHKIQRQNALWNPELRRVLIIDFDYSQLDSLPNEKRQFLMGKKIRDPYGRKRPSSVPLE</sequence>
<keyword evidence="1" id="KW-0175">Coiled coil</keyword>
<name>A0A146F109_ASPKA</name>
<protein>
    <submittedName>
        <fullName evidence="3">Similar to An07g02510</fullName>
    </submittedName>
</protein>
<dbReference type="Proteomes" id="UP000075230">
    <property type="component" value="Unassembled WGS sequence"/>
</dbReference>
<evidence type="ECO:0000256" key="1">
    <source>
        <dbReference type="SAM" id="Coils"/>
    </source>
</evidence>
<evidence type="ECO:0000256" key="2">
    <source>
        <dbReference type="SAM" id="MobiDB-lite"/>
    </source>
</evidence>
<comment type="caution">
    <text evidence="3">The sequence shown here is derived from an EMBL/GenBank/DDBJ whole genome shotgun (WGS) entry which is preliminary data.</text>
</comment>
<evidence type="ECO:0000313" key="4">
    <source>
        <dbReference type="Proteomes" id="UP000075230"/>
    </source>
</evidence>
<accession>A0A146F109</accession>